<dbReference type="eggNOG" id="COG2208">
    <property type="taxonomic scope" value="Bacteria"/>
</dbReference>
<dbReference type="SUPFAM" id="SSF81606">
    <property type="entry name" value="PP2C-like"/>
    <property type="match status" value="1"/>
</dbReference>
<dbReference type="PANTHER" id="PTHR35801:SF1">
    <property type="entry name" value="PHOSPHOSERINE PHOSPHATASE RSBX"/>
    <property type="match status" value="1"/>
</dbReference>
<accession>A0A0A5HSH3</accession>
<protein>
    <submittedName>
        <fullName evidence="2">Indirect negative regulator of sigma-B activity</fullName>
    </submittedName>
</protein>
<dbReference type="RefSeq" id="WP_036834261.1">
    <property type="nucleotide sequence ID" value="NZ_AVPG01000012.1"/>
</dbReference>
<gene>
    <name evidence="2" type="ORF">N784_04065</name>
</gene>
<evidence type="ECO:0000313" key="2">
    <source>
        <dbReference type="EMBL" id="KGX86557.1"/>
    </source>
</evidence>
<dbReference type="InterPro" id="IPR001932">
    <property type="entry name" value="PPM-type_phosphatase-like_dom"/>
</dbReference>
<proteinExistence type="predicted"/>
<evidence type="ECO:0000313" key="3">
    <source>
        <dbReference type="Proteomes" id="UP000030401"/>
    </source>
</evidence>
<dbReference type="Proteomes" id="UP000030401">
    <property type="component" value="Unassembled WGS sequence"/>
</dbReference>
<dbReference type="SMART" id="SM00331">
    <property type="entry name" value="PP2C_SIG"/>
    <property type="match status" value="1"/>
</dbReference>
<feature type="domain" description="PPM-type phosphatase" evidence="1">
    <location>
        <begin position="10"/>
        <end position="201"/>
    </location>
</feature>
<comment type="caution">
    <text evidence="2">The sequence shown here is derived from an EMBL/GenBank/DDBJ whole genome shotgun (WGS) entry which is preliminary data.</text>
</comment>
<dbReference type="InterPro" id="IPR039248">
    <property type="entry name" value="Ptase_RsbX"/>
</dbReference>
<dbReference type="PANTHER" id="PTHR35801">
    <property type="entry name" value="PHOSPHOSERINE PHOSPHATASE RSBX"/>
    <property type="match status" value="1"/>
</dbReference>
<dbReference type="Gene3D" id="3.60.40.10">
    <property type="entry name" value="PPM-type phosphatase domain"/>
    <property type="match status" value="1"/>
</dbReference>
<sequence length="202" mass="22536">MSVEHGNGSARVEVIAHQEAKHGNYCCGDSYFYKETDKEFVCALADGLGSGPYALESSQAVVNVIEQHMHQSIDFIITKCNEVLLNKRGAVLGILRMNFHSERFSFTSIGNIGIVMITPNGERKRNIPVGGFLSGVPRLYKVLEDKLIPGSSFFMFTDGVNDRTLSAKTFASHRLDFIVESFVKQKAIRNQDDTTFIAMKYK</sequence>
<dbReference type="STRING" id="1385512.N784_04065"/>
<dbReference type="AlphaFoldDB" id="A0A0A5HSH3"/>
<dbReference type="EMBL" id="AVPG01000012">
    <property type="protein sequence ID" value="KGX86557.1"/>
    <property type="molecule type" value="Genomic_DNA"/>
</dbReference>
<organism evidence="2 3">
    <name type="scientific">Pontibacillus litoralis JSM 072002</name>
    <dbReference type="NCBI Taxonomy" id="1385512"/>
    <lineage>
        <taxon>Bacteria</taxon>
        <taxon>Bacillati</taxon>
        <taxon>Bacillota</taxon>
        <taxon>Bacilli</taxon>
        <taxon>Bacillales</taxon>
        <taxon>Bacillaceae</taxon>
        <taxon>Pontibacillus</taxon>
    </lineage>
</organism>
<dbReference type="InterPro" id="IPR036457">
    <property type="entry name" value="PPM-type-like_dom_sf"/>
</dbReference>
<keyword evidence="3" id="KW-1185">Reference proteome</keyword>
<evidence type="ECO:0000259" key="1">
    <source>
        <dbReference type="SMART" id="SM00331"/>
    </source>
</evidence>
<name>A0A0A5HSH3_9BACI</name>
<reference evidence="2 3" key="1">
    <citation type="submission" date="2013-08" db="EMBL/GenBank/DDBJ databases">
        <authorList>
            <person name="Huang J."/>
            <person name="Wang G."/>
        </authorList>
    </citation>
    <scope>NUCLEOTIDE SEQUENCE [LARGE SCALE GENOMIC DNA]</scope>
    <source>
        <strain evidence="2 3">JSM 072002</strain>
    </source>
</reference>
<dbReference type="OrthoDB" id="1090916at2"/>
<dbReference type="Pfam" id="PF07228">
    <property type="entry name" value="SpoIIE"/>
    <property type="match status" value="1"/>
</dbReference>